<feature type="region of interest" description="Disordered" evidence="1">
    <location>
        <begin position="1"/>
        <end position="24"/>
    </location>
</feature>
<reference evidence="2" key="1">
    <citation type="journal article" date="2020" name="Stud. Mycol.">
        <title>101 Dothideomycetes genomes: a test case for predicting lifestyles and emergence of pathogens.</title>
        <authorList>
            <person name="Haridas S."/>
            <person name="Albert R."/>
            <person name="Binder M."/>
            <person name="Bloem J."/>
            <person name="Labutti K."/>
            <person name="Salamov A."/>
            <person name="Andreopoulos B."/>
            <person name="Baker S."/>
            <person name="Barry K."/>
            <person name="Bills G."/>
            <person name="Bluhm B."/>
            <person name="Cannon C."/>
            <person name="Castanera R."/>
            <person name="Culley D."/>
            <person name="Daum C."/>
            <person name="Ezra D."/>
            <person name="Gonzalez J."/>
            <person name="Henrissat B."/>
            <person name="Kuo A."/>
            <person name="Liang C."/>
            <person name="Lipzen A."/>
            <person name="Lutzoni F."/>
            <person name="Magnuson J."/>
            <person name="Mondo S."/>
            <person name="Nolan M."/>
            <person name="Ohm R."/>
            <person name="Pangilinan J."/>
            <person name="Park H.-J."/>
            <person name="Ramirez L."/>
            <person name="Alfaro M."/>
            <person name="Sun H."/>
            <person name="Tritt A."/>
            <person name="Yoshinaga Y."/>
            <person name="Zwiers L.-H."/>
            <person name="Turgeon B."/>
            <person name="Goodwin S."/>
            <person name="Spatafora J."/>
            <person name="Crous P."/>
            <person name="Grigoriev I."/>
        </authorList>
    </citation>
    <scope>NUCLEOTIDE SEQUENCE</scope>
    <source>
        <strain evidence="2">CBS 130266</strain>
    </source>
</reference>
<dbReference type="EMBL" id="MU007016">
    <property type="protein sequence ID" value="KAF2434380.1"/>
    <property type="molecule type" value="Genomic_DNA"/>
</dbReference>
<feature type="compositionally biased region" description="Basic and acidic residues" evidence="1">
    <location>
        <begin position="1"/>
        <end position="15"/>
    </location>
</feature>
<dbReference type="Proteomes" id="UP000800235">
    <property type="component" value="Unassembled WGS sequence"/>
</dbReference>
<keyword evidence="3" id="KW-1185">Reference proteome</keyword>
<evidence type="ECO:0000256" key="1">
    <source>
        <dbReference type="SAM" id="MobiDB-lite"/>
    </source>
</evidence>
<proteinExistence type="predicted"/>
<evidence type="ECO:0000313" key="3">
    <source>
        <dbReference type="Proteomes" id="UP000800235"/>
    </source>
</evidence>
<accession>A0A9P4NXT2</accession>
<dbReference type="AlphaFoldDB" id="A0A9P4NXT2"/>
<name>A0A9P4NXT2_9PEZI</name>
<evidence type="ECO:0000313" key="2">
    <source>
        <dbReference type="EMBL" id="KAF2434380.1"/>
    </source>
</evidence>
<protein>
    <submittedName>
        <fullName evidence="2">Uncharacterized protein</fullName>
    </submittedName>
</protein>
<organism evidence="2 3">
    <name type="scientific">Tothia fuscella</name>
    <dbReference type="NCBI Taxonomy" id="1048955"/>
    <lineage>
        <taxon>Eukaryota</taxon>
        <taxon>Fungi</taxon>
        <taxon>Dikarya</taxon>
        <taxon>Ascomycota</taxon>
        <taxon>Pezizomycotina</taxon>
        <taxon>Dothideomycetes</taxon>
        <taxon>Pleosporomycetidae</taxon>
        <taxon>Venturiales</taxon>
        <taxon>Cylindrosympodiaceae</taxon>
        <taxon>Tothia</taxon>
    </lineage>
</organism>
<gene>
    <name evidence="2" type="ORF">EJ08DRAFT_464920</name>
</gene>
<dbReference type="OrthoDB" id="27483at2759"/>
<sequence>MRMSEAERLQGKAEGTKCANASNRGLRGSPVVMKKVRPLGVRLPESEALPFFNIALPKTLDIPIDADRHVATTPAVATEPTSPTGQNLAVKFCGNDNPKDAPGAGLQKDVLSSCTGMVEEVPSALHIASEICGGVDEEMSSAEILESSEKQMEGRPEDRTEYPQSLRCAPCVPETAEAETMSEIQHSLDPSVSFHVQENVNASRLDGEESAFNAAKDDMEMKDVEEQGTDEEEDHYEEDEVLGFDTDEEVREALQDCLVERLHEEANFATSETNIDASNPGLVVPGLGTIGIPISERDVAAVRNIKSTGINGPAQLTATIPIHLKFTNLE</sequence>
<comment type="caution">
    <text evidence="2">The sequence shown here is derived from an EMBL/GenBank/DDBJ whole genome shotgun (WGS) entry which is preliminary data.</text>
</comment>